<dbReference type="AlphaFoldDB" id="A0AAW1P5D5"/>
<organism evidence="2 3">
    <name type="scientific">[Myrmecia] bisecta</name>
    <dbReference type="NCBI Taxonomy" id="41462"/>
    <lineage>
        <taxon>Eukaryota</taxon>
        <taxon>Viridiplantae</taxon>
        <taxon>Chlorophyta</taxon>
        <taxon>core chlorophytes</taxon>
        <taxon>Trebouxiophyceae</taxon>
        <taxon>Trebouxiales</taxon>
        <taxon>Trebouxiaceae</taxon>
        <taxon>Myrmecia</taxon>
    </lineage>
</organism>
<protein>
    <recommendedName>
        <fullName evidence="4">Protein kinase domain-containing protein</fullName>
    </recommendedName>
</protein>
<evidence type="ECO:0000313" key="3">
    <source>
        <dbReference type="Proteomes" id="UP001489004"/>
    </source>
</evidence>
<proteinExistence type="predicted"/>
<feature type="compositionally biased region" description="Polar residues" evidence="1">
    <location>
        <begin position="307"/>
        <end position="324"/>
    </location>
</feature>
<comment type="caution">
    <text evidence="2">The sequence shown here is derived from an EMBL/GenBank/DDBJ whole genome shotgun (WGS) entry which is preliminary data.</text>
</comment>
<reference evidence="2 3" key="1">
    <citation type="journal article" date="2024" name="Nat. Commun.">
        <title>Phylogenomics reveals the evolutionary origins of lichenization in chlorophyte algae.</title>
        <authorList>
            <person name="Puginier C."/>
            <person name="Libourel C."/>
            <person name="Otte J."/>
            <person name="Skaloud P."/>
            <person name="Haon M."/>
            <person name="Grisel S."/>
            <person name="Petersen M."/>
            <person name="Berrin J.G."/>
            <person name="Delaux P.M."/>
            <person name="Dal Grande F."/>
            <person name="Keller J."/>
        </authorList>
    </citation>
    <scope>NUCLEOTIDE SEQUENCE [LARGE SCALE GENOMIC DNA]</scope>
    <source>
        <strain evidence="2 3">SAG 2043</strain>
    </source>
</reference>
<keyword evidence="3" id="KW-1185">Reference proteome</keyword>
<evidence type="ECO:0008006" key="4">
    <source>
        <dbReference type="Google" id="ProtNLM"/>
    </source>
</evidence>
<feature type="region of interest" description="Disordered" evidence="1">
    <location>
        <begin position="293"/>
        <end position="327"/>
    </location>
</feature>
<name>A0AAW1P5D5_9CHLO</name>
<evidence type="ECO:0000256" key="1">
    <source>
        <dbReference type="SAM" id="MobiDB-lite"/>
    </source>
</evidence>
<dbReference type="EMBL" id="JALJOR010000015">
    <property type="protein sequence ID" value="KAK9805569.1"/>
    <property type="molecule type" value="Genomic_DNA"/>
</dbReference>
<sequence>MLDFLQVKMSEANRPSTMEPSLVDAAVAAQTDGSIRLKGLDQKTLAIVLIMEGREDWNTGGGSNPAMQLVAYYAKQLVFGHGFRVHALFFTDRVCCEPLTEWVHFADLRTAQPCYMEYLLRILGALAVCLDEICSDVRPLLEVKRGRPSGFSQPRSQKLQDGIPYMLLIDSLRVEQLSSDKAVYLCTSPANAAAAAAEDKFIAKLVSTPYPWQLHEELGPAGRLRDAADWDTLDVLAHESLAKLQSCLSDHAVHGDLNPPNIFVRLARDPSAADSQSRPVEVEFVDLAWGGKSGKGPAGSSAPHEQAPSSSTPDDGATVATNTAREVGREIGREIGWEMERQSINSESS</sequence>
<accession>A0AAW1P5D5</accession>
<gene>
    <name evidence="2" type="ORF">WJX72_005689</name>
</gene>
<dbReference type="Proteomes" id="UP001489004">
    <property type="component" value="Unassembled WGS sequence"/>
</dbReference>
<evidence type="ECO:0000313" key="2">
    <source>
        <dbReference type="EMBL" id="KAK9805569.1"/>
    </source>
</evidence>